<comment type="pathway">
    <text evidence="8">Quinol/quinone metabolism; menaquinone biosynthesis; menaquinol from 1,4-dihydroxy-2-naphthoate: step 1/2.</text>
</comment>
<feature type="transmembrane region" description="Helical" evidence="8">
    <location>
        <begin position="127"/>
        <end position="144"/>
    </location>
</feature>
<keyword evidence="3 8" id="KW-1003">Cell membrane</keyword>
<dbReference type="AlphaFoldDB" id="A0A934NEP5"/>
<keyword evidence="5 8" id="KW-0812">Transmembrane</keyword>
<keyword evidence="7 8" id="KW-0472">Membrane</keyword>
<dbReference type="InterPro" id="IPR000537">
    <property type="entry name" value="UbiA_prenyltransferase"/>
</dbReference>
<keyword evidence="4 8" id="KW-0808">Transferase</keyword>
<reference evidence="10" key="1">
    <citation type="submission" date="2020-10" db="EMBL/GenBank/DDBJ databases">
        <title>Ca. Dormibacterota MAGs.</title>
        <authorList>
            <person name="Montgomery K."/>
        </authorList>
    </citation>
    <scope>NUCLEOTIDE SEQUENCE [LARGE SCALE GENOMIC DNA]</scope>
    <source>
        <strain evidence="10">SC8812_S17_10</strain>
    </source>
</reference>
<evidence type="ECO:0000313" key="10">
    <source>
        <dbReference type="EMBL" id="MBJ7599767.1"/>
    </source>
</evidence>
<evidence type="ECO:0000256" key="7">
    <source>
        <dbReference type="ARBA" id="ARBA00023136"/>
    </source>
</evidence>
<dbReference type="HAMAP" id="MF_01937">
    <property type="entry name" value="MenA_1"/>
    <property type="match status" value="1"/>
</dbReference>
<dbReference type="GO" id="GO:0046428">
    <property type="term" value="F:1,4-dihydroxy-2-naphthoate polyprenyltransferase activity"/>
    <property type="evidence" value="ECO:0007669"/>
    <property type="project" value="UniProtKB-UniRule"/>
</dbReference>
<protein>
    <recommendedName>
        <fullName evidence="8 9">1,4-dihydroxy-2-naphthoate octaprenyltransferase</fullName>
        <shortName evidence="8">DHNA-octaprenyltransferase</shortName>
        <ecNumber evidence="8 9">2.5.1.74</ecNumber>
    </recommendedName>
</protein>
<feature type="transmembrane region" description="Helical" evidence="8">
    <location>
        <begin position="180"/>
        <end position="199"/>
    </location>
</feature>
<keyword evidence="2 8" id="KW-0474">Menaquinone biosynthesis</keyword>
<dbReference type="NCBIfam" id="NF004751">
    <property type="entry name" value="PRK06080.1-3"/>
    <property type="match status" value="1"/>
</dbReference>
<dbReference type="GO" id="GO:0005886">
    <property type="term" value="C:plasma membrane"/>
    <property type="evidence" value="ECO:0007669"/>
    <property type="project" value="UniProtKB-SubCell"/>
</dbReference>
<evidence type="ECO:0000256" key="1">
    <source>
        <dbReference type="ARBA" id="ARBA00004141"/>
    </source>
</evidence>
<feature type="transmembrane region" description="Helical" evidence="8">
    <location>
        <begin position="156"/>
        <end position="174"/>
    </location>
</feature>
<dbReference type="PANTHER" id="PTHR13929:SF0">
    <property type="entry name" value="UBIA PRENYLTRANSFERASE DOMAIN-CONTAINING PROTEIN 1"/>
    <property type="match status" value="1"/>
</dbReference>
<dbReference type="NCBIfam" id="TIGR00751">
    <property type="entry name" value="menA"/>
    <property type="match status" value="1"/>
</dbReference>
<feature type="transmembrane region" description="Helical" evidence="8">
    <location>
        <begin position="228"/>
        <end position="246"/>
    </location>
</feature>
<sequence length="304" mass="31512">MGDAGTVSLESPPSRARVWWMATRPATLAASVSPVLAGTAIAVDDHAVRTLPGLGALVVAVAMQVGVNYANDYSDYVRGADRRRVGPLRAASSGVVPPEHVKRAAIAAFGVAAAAGAAISLVTDWRLLVVGALAVAAGWLYTGGPRPYGYIGLGELFVFVFFGLFATVGTVYVHELRIPSAAWVAGVATGCLACAILALNNLRDIATDAAAGKRTLAVRVGAAWTRRLIAALFAVALLAPLVAGLAGWVPRLAALPVLVVTMVPPVMRAAASGEPRELVGALQRVAVIEVWWALLWTLGLLVAW</sequence>
<comment type="similarity">
    <text evidence="8">Belongs to the MenA family. Type 1 subfamily.</text>
</comment>
<dbReference type="Pfam" id="PF01040">
    <property type="entry name" value="UbiA"/>
    <property type="match status" value="1"/>
</dbReference>
<dbReference type="InterPro" id="IPR004657">
    <property type="entry name" value="MenA"/>
</dbReference>
<dbReference type="PIRSF" id="PIRSF005355">
    <property type="entry name" value="UBIAD1"/>
    <property type="match status" value="1"/>
</dbReference>
<comment type="catalytic activity">
    <reaction evidence="8">
        <text>an all-trans-polyprenyl diphosphate + 1,4-dihydroxy-2-naphthoate + H(+) = a 2-demethylmenaquinol + CO2 + diphosphate</text>
        <dbReference type="Rhea" id="RHEA:26478"/>
        <dbReference type="Rhea" id="RHEA-COMP:9563"/>
        <dbReference type="Rhea" id="RHEA-COMP:9564"/>
        <dbReference type="ChEBI" id="CHEBI:11173"/>
        <dbReference type="ChEBI" id="CHEBI:15378"/>
        <dbReference type="ChEBI" id="CHEBI:16526"/>
        <dbReference type="ChEBI" id="CHEBI:33019"/>
        <dbReference type="ChEBI" id="CHEBI:55437"/>
        <dbReference type="ChEBI" id="CHEBI:58914"/>
        <dbReference type="EC" id="2.5.1.74"/>
    </reaction>
</comment>
<gene>
    <name evidence="8" type="primary">menA</name>
    <name evidence="10" type="ORF">JF922_17030</name>
</gene>
<dbReference type="PANTHER" id="PTHR13929">
    <property type="entry name" value="1,4-DIHYDROXY-2-NAPHTHOATE OCTAPRENYLTRANSFERASE"/>
    <property type="match status" value="1"/>
</dbReference>
<evidence type="ECO:0000256" key="6">
    <source>
        <dbReference type="ARBA" id="ARBA00022989"/>
    </source>
</evidence>
<name>A0A934NEP5_9BACT</name>
<organism evidence="10 11">
    <name type="scientific">Candidatus Nephthysia bennettiae</name>
    <dbReference type="NCBI Taxonomy" id="3127016"/>
    <lineage>
        <taxon>Bacteria</taxon>
        <taxon>Bacillati</taxon>
        <taxon>Candidatus Dormiibacterota</taxon>
        <taxon>Candidatus Dormibacteria</taxon>
        <taxon>Candidatus Dormibacterales</taxon>
        <taxon>Candidatus Dormibacteraceae</taxon>
        <taxon>Candidatus Nephthysia</taxon>
    </lineage>
</organism>
<evidence type="ECO:0000256" key="2">
    <source>
        <dbReference type="ARBA" id="ARBA00022428"/>
    </source>
</evidence>
<proteinExistence type="inferred from homology"/>
<evidence type="ECO:0000256" key="4">
    <source>
        <dbReference type="ARBA" id="ARBA00022679"/>
    </source>
</evidence>
<feature type="transmembrane region" description="Helical" evidence="8">
    <location>
        <begin position="104"/>
        <end position="121"/>
    </location>
</feature>
<dbReference type="InterPro" id="IPR026046">
    <property type="entry name" value="UBIAD1"/>
</dbReference>
<evidence type="ECO:0000256" key="5">
    <source>
        <dbReference type="ARBA" id="ARBA00022692"/>
    </source>
</evidence>
<evidence type="ECO:0000313" key="11">
    <source>
        <dbReference type="Proteomes" id="UP000612893"/>
    </source>
</evidence>
<accession>A0A934NEP5</accession>
<dbReference type="GO" id="GO:0042371">
    <property type="term" value="P:vitamin K biosynthetic process"/>
    <property type="evidence" value="ECO:0007669"/>
    <property type="project" value="TreeGrafter"/>
</dbReference>
<dbReference type="InterPro" id="IPR044878">
    <property type="entry name" value="UbiA_sf"/>
</dbReference>
<keyword evidence="11" id="KW-1185">Reference proteome</keyword>
<dbReference type="RefSeq" id="WP_338203377.1">
    <property type="nucleotide sequence ID" value="NZ_JAEKNR010000172.1"/>
</dbReference>
<evidence type="ECO:0000256" key="8">
    <source>
        <dbReference type="HAMAP-Rule" id="MF_01937"/>
    </source>
</evidence>
<evidence type="ECO:0000256" key="3">
    <source>
        <dbReference type="ARBA" id="ARBA00022475"/>
    </source>
</evidence>
<dbReference type="EMBL" id="JAEKNR010000172">
    <property type="protein sequence ID" value="MBJ7599767.1"/>
    <property type="molecule type" value="Genomic_DNA"/>
</dbReference>
<dbReference type="Gene3D" id="1.10.357.140">
    <property type="entry name" value="UbiA prenyltransferase"/>
    <property type="match status" value="1"/>
</dbReference>
<dbReference type="CDD" id="cd13962">
    <property type="entry name" value="PT_UbiA_UBIAD1"/>
    <property type="match status" value="1"/>
</dbReference>
<dbReference type="Proteomes" id="UP000612893">
    <property type="component" value="Unassembled WGS sequence"/>
</dbReference>
<comment type="subcellular location">
    <subcellularLocation>
        <location evidence="8">Cell membrane</location>
        <topology evidence="8">Multi-pass membrane protein</topology>
    </subcellularLocation>
    <subcellularLocation>
        <location evidence="1">Membrane</location>
        <topology evidence="1">Multi-pass membrane protein</topology>
    </subcellularLocation>
</comment>
<comment type="caution">
    <text evidence="10">The sequence shown here is derived from an EMBL/GenBank/DDBJ whole genome shotgun (WGS) entry which is preliminary data.</text>
</comment>
<dbReference type="EC" id="2.5.1.74" evidence="8 9"/>
<keyword evidence="6 8" id="KW-1133">Transmembrane helix</keyword>
<comment type="function">
    <text evidence="8">Conversion of 1,4-dihydroxy-2-naphthoate (DHNA) to demethylmenaquinone (DMK).</text>
</comment>
<feature type="transmembrane region" description="Helical" evidence="8">
    <location>
        <begin position="282"/>
        <end position="303"/>
    </location>
</feature>
<dbReference type="GO" id="GO:0009234">
    <property type="term" value="P:menaquinone biosynthetic process"/>
    <property type="evidence" value="ECO:0007669"/>
    <property type="project" value="UniProtKB-UniRule"/>
</dbReference>
<evidence type="ECO:0000256" key="9">
    <source>
        <dbReference type="NCBIfam" id="TIGR00751"/>
    </source>
</evidence>